<organism evidence="8 9">
    <name type="scientific">Spongiibacter thalassae</name>
    <dbReference type="NCBI Taxonomy" id="2721624"/>
    <lineage>
        <taxon>Bacteria</taxon>
        <taxon>Pseudomonadati</taxon>
        <taxon>Pseudomonadota</taxon>
        <taxon>Gammaproteobacteria</taxon>
        <taxon>Cellvibrionales</taxon>
        <taxon>Spongiibacteraceae</taxon>
        <taxon>Spongiibacter</taxon>
    </lineage>
</organism>
<dbReference type="Pfam" id="PF01914">
    <property type="entry name" value="MarC"/>
    <property type="match status" value="1"/>
</dbReference>
<keyword evidence="4 7" id="KW-0812">Transmembrane</keyword>
<comment type="caution">
    <text evidence="8">The sequence shown here is derived from an EMBL/GenBank/DDBJ whole genome shotgun (WGS) entry which is preliminary data.</text>
</comment>
<dbReference type="NCBIfam" id="TIGR00427">
    <property type="entry name" value="NAAT family transporter"/>
    <property type="match status" value="1"/>
</dbReference>
<dbReference type="PANTHER" id="PTHR33508:SF1">
    <property type="entry name" value="UPF0056 MEMBRANE PROTEIN YHCE"/>
    <property type="match status" value="1"/>
</dbReference>
<keyword evidence="9" id="KW-1185">Reference proteome</keyword>
<feature type="transmembrane region" description="Helical" evidence="7">
    <location>
        <begin position="148"/>
        <end position="167"/>
    </location>
</feature>
<keyword evidence="5 7" id="KW-1133">Transmembrane helix</keyword>
<protein>
    <recommendedName>
        <fullName evidence="7">UPF0056 membrane protein</fullName>
    </recommendedName>
</protein>
<comment type="subcellular location">
    <subcellularLocation>
        <location evidence="1 7">Cell membrane</location>
        <topology evidence="1 7">Multi-pass membrane protein</topology>
    </subcellularLocation>
</comment>
<keyword evidence="3" id="KW-1003">Cell membrane</keyword>
<keyword evidence="6 7" id="KW-0472">Membrane</keyword>
<evidence type="ECO:0000256" key="1">
    <source>
        <dbReference type="ARBA" id="ARBA00004651"/>
    </source>
</evidence>
<name>A0ABX1GCH4_9GAMM</name>
<evidence type="ECO:0000256" key="2">
    <source>
        <dbReference type="ARBA" id="ARBA00009784"/>
    </source>
</evidence>
<dbReference type="EMBL" id="JAAWWK010000002">
    <property type="protein sequence ID" value="NKI16828.1"/>
    <property type="molecule type" value="Genomic_DNA"/>
</dbReference>
<feature type="transmembrane region" description="Helical" evidence="7">
    <location>
        <begin position="6"/>
        <end position="28"/>
    </location>
</feature>
<sequence length="219" mass="22611">MLEAFSVALTTFFATIGPIDVAAMFAILSGDLTDRERRNTALRGVMAAGIILLLFALLGDWILTLLGISLAALRAAGGVLLLLIGIEMVSAKSGGATSTTREENREAVERADIAVFPLATPLIAGPGAIGAVILLMAHAEGNILEQGAVIVSLLLVLALTLVSLLLASRLQSALGVTGMHMISRVFGVLLCALAMQFLFDGIAQSGMLSALTDIPSMPG</sequence>
<feature type="transmembrane region" description="Helical" evidence="7">
    <location>
        <begin position="65"/>
        <end position="86"/>
    </location>
</feature>
<evidence type="ECO:0000313" key="8">
    <source>
        <dbReference type="EMBL" id="NKI16828.1"/>
    </source>
</evidence>
<dbReference type="Proteomes" id="UP000765845">
    <property type="component" value="Unassembled WGS sequence"/>
</dbReference>
<comment type="similarity">
    <text evidence="2 7">Belongs to the UPF0056 (MarC) family.</text>
</comment>
<evidence type="ECO:0000256" key="7">
    <source>
        <dbReference type="RuleBase" id="RU362048"/>
    </source>
</evidence>
<evidence type="ECO:0000256" key="5">
    <source>
        <dbReference type="ARBA" id="ARBA00022989"/>
    </source>
</evidence>
<feature type="transmembrane region" description="Helical" evidence="7">
    <location>
        <begin position="113"/>
        <end position="136"/>
    </location>
</feature>
<dbReference type="PANTHER" id="PTHR33508">
    <property type="entry name" value="UPF0056 MEMBRANE PROTEIN YHCE"/>
    <property type="match status" value="1"/>
</dbReference>
<feature type="transmembrane region" description="Helical" evidence="7">
    <location>
        <begin position="179"/>
        <end position="199"/>
    </location>
</feature>
<reference evidence="8 9" key="1">
    <citation type="submission" date="2020-04" db="EMBL/GenBank/DDBJ databases">
        <authorList>
            <person name="Yoon J."/>
        </authorList>
    </citation>
    <scope>NUCLEOTIDE SEQUENCE [LARGE SCALE GENOMIC DNA]</scope>
    <source>
        <strain evidence="8 9">KMU-166</strain>
    </source>
</reference>
<evidence type="ECO:0000256" key="6">
    <source>
        <dbReference type="ARBA" id="ARBA00023136"/>
    </source>
</evidence>
<accession>A0ABX1GCH4</accession>
<evidence type="ECO:0000256" key="4">
    <source>
        <dbReference type="ARBA" id="ARBA00022692"/>
    </source>
</evidence>
<dbReference type="InterPro" id="IPR002771">
    <property type="entry name" value="Multi_antbiot-R_MarC"/>
</dbReference>
<gene>
    <name evidence="8" type="ORF">HCU74_05265</name>
</gene>
<proteinExistence type="inferred from homology"/>
<feature type="transmembrane region" description="Helical" evidence="7">
    <location>
        <begin position="40"/>
        <end position="59"/>
    </location>
</feature>
<evidence type="ECO:0000313" key="9">
    <source>
        <dbReference type="Proteomes" id="UP000765845"/>
    </source>
</evidence>
<evidence type="ECO:0000256" key="3">
    <source>
        <dbReference type="ARBA" id="ARBA00022475"/>
    </source>
</evidence>